<evidence type="ECO:0000256" key="5">
    <source>
        <dbReference type="ARBA" id="ARBA00022989"/>
    </source>
</evidence>
<feature type="transmembrane region" description="Helical" evidence="7">
    <location>
        <begin position="6"/>
        <end position="27"/>
    </location>
</feature>
<organism evidence="8 9">
    <name type="scientific">Drosophila kikkawai</name>
    <name type="common">Fruit fly</name>
    <dbReference type="NCBI Taxonomy" id="30033"/>
    <lineage>
        <taxon>Eukaryota</taxon>
        <taxon>Metazoa</taxon>
        <taxon>Ecdysozoa</taxon>
        <taxon>Arthropoda</taxon>
        <taxon>Hexapoda</taxon>
        <taxon>Insecta</taxon>
        <taxon>Pterygota</taxon>
        <taxon>Neoptera</taxon>
        <taxon>Endopterygota</taxon>
        <taxon>Diptera</taxon>
        <taxon>Brachycera</taxon>
        <taxon>Muscomorpha</taxon>
        <taxon>Ephydroidea</taxon>
        <taxon>Drosophilidae</taxon>
        <taxon>Drosophila</taxon>
        <taxon>Sophophora</taxon>
    </lineage>
</organism>
<keyword evidence="6 7" id="KW-0472">Membrane</keyword>
<proteinExistence type="inferred from homology"/>
<dbReference type="PANTHER" id="PTHR23033:SF14">
    <property type="entry name" value="GLYCOPROTEIN-N-ACETYLGALACTOSAMINE 3-BETA-GALACTOSYLTRANSFERASE 1-RELATED"/>
    <property type="match status" value="1"/>
</dbReference>
<evidence type="ECO:0000256" key="6">
    <source>
        <dbReference type="ARBA" id="ARBA00023136"/>
    </source>
</evidence>
<dbReference type="Proteomes" id="UP001652661">
    <property type="component" value="Chromosome 3L"/>
</dbReference>
<dbReference type="GO" id="GO:0016020">
    <property type="term" value="C:membrane"/>
    <property type="evidence" value="ECO:0007669"/>
    <property type="project" value="UniProtKB-SubCell"/>
</dbReference>
<evidence type="ECO:0000256" key="2">
    <source>
        <dbReference type="ARBA" id="ARBA00006462"/>
    </source>
</evidence>
<keyword evidence="4" id="KW-0735">Signal-anchor</keyword>
<dbReference type="AlphaFoldDB" id="A0A6P4IYA9"/>
<dbReference type="GO" id="GO:0016263">
    <property type="term" value="F:glycoprotein-N-acetylgalactosamine 3-beta-galactosyltransferase activity"/>
    <property type="evidence" value="ECO:0007669"/>
    <property type="project" value="TreeGrafter"/>
</dbReference>
<evidence type="ECO:0000256" key="1">
    <source>
        <dbReference type="ARBA" id="ARBA00004606"/>
    </source>
</evidence>
<reference evidence="9" key="1">
    <citation type="submission" date="2025-08" db="UniProtKB">
        <authorList>
            <consortium name="RefSeq"/>
        </authorList>
    </citation>
    <scope>IDENTIFICATION</scope>
    <source>
        <strain evidence="9">14028-0561.14</strain>
        <tissue evidence="9">Whole fly</tissue>
    </source>
</reference>
<keyword evidence="8" id="KW-1185">Reference proteome</keyword>
<comment type="subcellular location">
    <subcellularLocation>
        <location evidence="1">Membrane</location>
        <topology evidence="1">Single-pass type II membrane protein</topology>
    </subcellularLocation>
</comment>
<accession>A0A6P4IYA9</accession>
<dbReference type="GeneID" id="108082976"/>
<evidence type="ECO:0000313" key="9">
    <source>
        <dbReference type="RefSeq" id="XP_017034087.2"/>
    </source>
</evidence>
<gene>
    <name evidence="9" type="primary">LOC108082976</name>
</gene>
<dbReference type="InterPro" id="IPR026050">
    <property type="entry name" value="C1GALT1/C1GALT1_chp1"/>
</dbReference>
<protein>
    <submittedName>
        <fullName evidence="9">Glycoprotein-N-acetylgalactosamine 3-beta-galactosyltransferase 1</fullName>
    </submittedName>
</protein>
<evidence type="ECO:0000313" key="8">
    <source>
        <dbReference type="Proteomes" id="UP001652661"/>
    </source>
</evidence>
<sequence>MTSHRRVYYGLFLVLILFLVITLYFNISAIERKPKKLNTNSEVDPLYHDIRILCMIPYDYDKPNTPKFVKRTWGKHCNVLLFVSGDIDMELEPYVAEVNATETWTLVHQGLMHAFLFYGDKVDWFLRVEPSSFVVLENLRYMIDRRKYLPSQPIYFGYELENIYTHEPFVYARSGYVISHEALRRYTIASKEPNNKHCLHLEGFTEGLEVNRCLSHVNATIVDSRDEFGNETFIPIGMDHQFMEGYDSIKWLHNLTYHKVDEKTVPISLSAIAFRVEYPPQMYDYYYFLYRMKVFGTFVPQSIEFGPQ</sequence>
<dbReference type="Gene3D" id="3.90.550.50">
    <property type="match status" value="1"/>
</dbReference>
<evidence type="ECO:0000256" key="7">
    <source>
        <dbReference type="SAM" id="Phobius"/>
    </source>
</evidence>
<name>A0A6P4IYA9_DROKI</name>
<dbReference type="OrthoDB" id="414175at2759"/>
<evidence type="ECO:0000256" key="4">
    <source>
        <dbReference type="ARBA" id="ARBA00022968"/>
    </source>
</evidence>
<keyword evidence="3 7" id="KW-0812">Transmembrane</keyword>
<keyword evidence="5 7" id="KW-1133">Transmembrane helix</keyword>
<dbReference type="PANTHER" id="PTHR23033">
    <property type="entry name" value="BETA1,3-GALACTOSYLTRANSFERASE"/>
    <property type="match status" value="1"/>
</dbReference>
<comment type="similarity">
    <text evidence="2">Belongs to the glycosyltransferase 31 family. Beta3-Gal-T subfamily.</text>
</comment>
<dbReference type="RefSeq" id="XP_017034087.2">
    <property type="nucleotide sequence ID" value="XM_017178598.2"/>
</dbReference>
<evidence type="ECO:0000256" key="3">
    <source>
        <dbReference type="ARBA" id="ARBA00022692"/>
    </source>
</evidence>